<dbReference type="EMBL" id="BAAAOS010000018">
    <property type="protein sequence ID" value="GAA1568784.1"/>
    <property type="molecule type" value="Genomic_DNA"/>
</dbReference>
<protein>
    <recommendedName>
        <fullName evidence="1">N-acetyltransferase domain-containing protein</fullName>
    </recommendedName>
</protein>
<dbReference type="InterPro" id="IPR000182">
    <property type="entry name" value="GNAT_dom"/>
</dbReference>
<name>A0ABN2D1U5_9ACTN</name>
<gene>
    <name evidence="2" type="ORF">GCM10009789_22770</name>
</gene>
<organism evidence="2 3">
    <name type="scientific">Kribbella sancticallisti</name>
    <dbReference type="NCBI Taxonomy" id="460087"/>
    <lineage>
        <taxon>Bacteria</taxon>
        <taxon>Bacillati</taxon>
        <taxon>Actinomycetota</taxon>
        <taxon>Actinomycetes</taxon>
        <taxon>Propionibacteriales</taxon>
        <taxon>Kribbellaceae</taxon>
        <taxon>Kribbella</taxon>
    </lineage>
</organism>
<evidence type="ECO:0000313" key="3">
    <source>
        <dbReference type="Proteomes" id="UP001500393"/>
    </source>
</evidence>
<reference evidence="2 3" key="1">
    <citation type="journal article" date="2019" name="Int. J. Syst. Evol. Microbiol.">
        <title>The Global Catalogue of Microorganisms (GCM) 10K type strain sequencing project: providing services to taxonomists for standard genome sequencing and annotation.</title>
        <authorList>
            <consortium name="The Broad Institute Genomics Platform"/>
            <consortium name="The Broad Institute Genome Sequencing Center for Infectious Disease"/>
            <person name="Wu L."/>
            <person name="Ma J."/>
        </authorList>
    </citation>
    <scope>NUCLEOTIDE SEQUENCE [LARGE SCALE GENOMIC DNA]</scope>
    <source>
        <strain evidence="2 3">JCM 14969</strain>
    </source>
</reference>
<dbReference type="SUPFAM" id="SSF55729">
    <property type="entry name" value="Acyl-CoA N-acyltransferases (Nat)"/>
    <property type="match status" value="1"/>
</dbReference>
<keyword evidence="3" id="KW-1185">Reference proteome</keyword>
<evidence type="ECO:0000313" key="2">
    <source>
        <dbReference type="EMBL" id="GAA1568784.1"/>
    </source>
</evidence>
<dbReference type="CDD" id="cd04301">
    <property type="entry name" value="NAT_SF"/>
    <property type="match status" value="1"/>
</dbReference>
<evidence type="ECO:0000259" key="1">
    <source>
        <dbReference type="PROSITE" id="PS51186"/>
    </source>
</evidence>
<dbReference type="Gene3D" id="3.40.630.30">
    <property type="match status" value="1"/>
</dbReference>
<comment type="caution">
    <text evidence="2">The sequence shown here is derived from an EMBL/GenBank/DDBJ whole genome shotgun (WGS) entry which is preliminary data.</text>
</comment>
<sequence length="266" mass="29509">MKITSLGYRTDLMLLQLSGSELTDQGEYVVVRTPANPTFWWGNYLLFRTPFAPGDTAARLATFRDEFPSAAHVAIGIDTTAGEVGAEDEVTAAGFEIERSTVMTATEVKAPARPNDSSQYRFLSSDEDWEQLVELSLAANPREMPGYEEFNRLRVQAERALVETGHARWFGAFDGDRLQASLGLASDGSDVARFQNVQTHPDDRGRGIAGTLVHRASRYGLDELKVRTLVMVADPDYLAIRIYRALGFGDNEVQLQLTRRPADMES</sequence>
<dbReference type="Pfam" id="PF00583">
    <property type="entry name" value="Acetyltransf_1"/>
    <property type="match status" value="1"/>
</dbReference>
<dbReference type="Proteomes" id="UP001500393">
    <property type="component" value="Unassembled WGS sequence"/>
</dbReference>
<dbReference type="InterPro" id="IPR016181">
    <property type="entry name" value="Acyl_CoA_acyltransferase"/>
</dbReference>
<dbReference type="RefSeq" id="WP_344212714.1">
    <property type="nucleotide sequence ID" value="NZ_BAAAOS010000018.1"/>
</dbReference>
<proteinExistence type="predicted"/>
<feature type="domain" description="N-acetyltransferase" evidence="1">
    <location>
        <begin position="118"/>
        <end position="266"/>
    </location>
</feature>
<accession>A0ABN2D1U5</accession>
<dbReference type="PROSITE" id="PS51186">
    <property type="entry name" value="GNAT"/>
    <property type="match status" value="1"/>
</dbReference>